<dbReference type="Pfam" id="PF12804">
    <property type="entry name" value="NTP_transf_3"/>
    <property type="match status" value="1"/>
</dbReference>
<dbReference type="CDD" id="cd04182">
    <property type="entry name" value="GT_2_like_f"/>
    <property type="match status" value="1"/>
</dbReference>
<dbReference type="PANTHER" id="PTHR43777:SF1">
    <property type="entry name" value="MOLYBDENUM COFACTOR CYTIDYLYLTRANSFERASE"/>
    <property type="match status" value="1"/>
</dbReference>
<sequence>MPSINLNKEMAVVILAAGAGSRMGKIKQLLPGSKRSFLEEIIEKAMKLETSNVFVTIGAHAETIKPRITHFPVEIIINKNWQKGLGNSIAFSTGYIMEFSKEINAILFVLVDQPLIDLEYYKQLINKYIDNKKNIVCSNYNNTPGVPAVFGKMYFKDLNELTGDVGAKKILMANIGDVELLEEQNNLLDIDNLDDYSDYLNSI</sequence>
<dbReference type="InterPro" id="IPR025877">
    <property type="entry name" value="MobA-like_NTP_Trfase"/>
</dbReference>
<dbReference type="GO" id="GO:0016740">
    <property type="term" value="F:transferase activity"/>
    <property type="evidence" value="ECO:0007669"/>
    <property type="project" value="UniProtKB-KW"/>
</dbReference>
<dbReference type="PANTHER" id="PTHR43777">
    <property type="entry name" value="MOLYBDENUM COFACTOR CYTIDYLYLTRANSFERASE"/>
    <property type="match status" value="1"/>
</dbReference>
<keyword evidence="2" id="KW-0808">Transferase</keyword>
<reference evidence="3" key="1">
    <citation type="journal article" date="2019" name="Int. J. Syst. Evol. Microbiol.">
        <title>The Global Catalogue of Microorganisms (GCM) 10K type strain sequencing project: providing services to taxonomists for standard genome sequencing and annotation.</title>
        <authorList>
            <consortium name="The Broad Institute Genomics Platform"/>
            <consortium name="The Broad Institute Genome Sequencing Center for Infectious Disease"/>
            <person name="Wu L."/>
            <person name="Ma J."/>
        </authorList>
    </citation>
    <scope>NUCLEOTIDE SEQUENCE [LARGE SCALE GENOMIC DNA]</scope>
    <source>
        <strain evidence="3">CCUG 61485</strain>
    </source>
</reference>
<dbReference type="RefSeq" id="WP_377179059.1">
    <property type="nucleotide sequence ID" value="NZ_JBHTMY010000003.1"/>
</dbReference>
<dbReference type="InterPro" id="IPR029044">
    <property type="entry name" value="Nucleotide-diphossugar_trans"/>
</dbReference>
<name>A0ABW3Y473_9FLAO</name>
<dbReference type="EMBL" id="JBHTMY010000003">
    <property type="protein sequence ID" value="MFD1316250.1"/>
    <property type="molecule type" value="Genomic_DNA"/>
</dbReference>
<evidence type="ECO:0000313" key="3">
    <source>
        <dbReference type="Proteomes" id="UP001597201"/>
    </source>
</evidence>
<dbReference type="Proteomes" id="UP001597201">
    <property type="component" value="Unassembled WGS sequence"/>
</dbReference>
<proteinExistence type="predicted"/>
<accession>A0ABW3Y473</accession>
<protein>
    <submittedName>
        <fullName evidence="2">NTP transferase domain-containing protein</fullName>
    </submittedName>
</protein>
<dbReference type="Gene3D" id="3.90.550.10">
    <property type="entry name" value="Spore Coat Polysaccharide Biosynthesis Protein SpsA, Chain A"/>
    <property type="match status" value="1"/>
</dbReference>
<evidence type="ECO:0000259" key="1">
    <source>
        <dbReference type="Pfam" id="PF12804"/>
    </source>
</evidence>
<comment type="caution">
    <text evidence="2">The sequence shown here is derived from an EMBL/GenBank/DDBJ whole genome shotgun (WGS) entry which is preliminary data.</text>
</comment>
<organism evidence="2 3">
    <name type="scientific">Namhaeicola litoreus</name>
    <dbReference type="NCBI Taxonomy" id="1052145"/>
    <lineage>
        <taxon>Bacteria</taxon>
        <taxon>Pseudomonadati</taxon>
        <taxon>Bacteroidota</taxon>
        <taxon>Flavobacteriia</taxon>
        <taxon>Flavobacteriales</taxon>
        <taxon>Flavobacteriaceae</taxon>
        <taxon>Namhaeicola</taxon>
    </lineage>
</organism>
<keyword evidence="3" id="KW-1185">Reference proteome</keyword>
<gene>
    <name evidence="2" type="ORF">ACFQ39_11535</name>
</gene>
<evidence type="ECO:0000313" key="2">
    <source>
        <dbReference type="EMBL" id="MFD1316250.1"/>
    </source>
</evidence>
<dbReference type="SUPFAM" id="SSF53448">
    <property type="entry name" value="Nucleotide-diphospho-sugar transferases"/>
    <property type="match status" value="1"/>
</dbReference>
<feature type="domain" description="MobA-like NTP transferase" evidence="1">
    <location>
        <begin position="12"/>
        <end position="173"/>
    </location>
</feature>